<gene>
    <name evidence="1" type="ORF">MLD38_003189</name>
</gene>
<evidence type="ECO:0000313" key="2">
    <source>
        <dbReference type="Proteomes" id="UP001057402"/>
    </source>
</evidence>
<dbReference type="Proteomes" id="UP001057402">
    <property type="component" value="Chromosome 2"/>
</dbReference>
<dbReference type="EMBL" id="CM042881">
    <property type="protein sequence ID" value="KAI4385130.1"/>
    <property type="molecule type" value="Genomic_DNA"/>
</dbReference>
<protein>
    <submittedName>
        <fullName evidence="1">Uncharacterized protein</fullName>
    </submittedName>
</protein>
<organism evidence="1 2">
    <name type="scientific">Melastoma candidum</name>
    <dbReference type="NCBI Taxonomy" id="119954"/>
    <lineage>
        <taxon>Eukaryota</taxon>
        <taxon>Viridiplantae</taxon>
        <taxon>Streptophyta</taxon>
        <taxon>Embryophyta</taxon>
        <taxon>Tracheophyta</taxon>
        <taxon>Spermatophyta</taxon>
        <taxon>Magnoliopsida</taxon>
        <taxon>eudicotyledons</taxon>
        <taxon>Gunneridae</taxon>
        <taxon>Pentapetalae</taxon>
        <taxon>rosids</taxon>
        <taxon>malvids</taxon>
        <taxon>Myrtales</taxon>
        <taxon>Melastomataceae</taxon>
        <taxon>Melastomatoideae</taxon>
        <taxon>Melastomateae</taxon>
        <taxon>Melastoma</taxon>
    </lineage>
</organism>
<proteinExistence type="predicted"/>
<comment type="caution">
    <text evidence="1">The sequence shown here is derived from an EMBL/GenBank/DDBJ whole genome shotgun (WGS) entry which is preliminary data.</text>
</comment>
<sequence>MFTRASAAATNGNCTCSPNPTTTIVLYTQSIWNTGTNTNYTSYSVAGIQGTDFGSAQYGTINVFDNPLTIAASPTSALIGRFRSIYVVAALGGDTLYISGTFQFTEGRYANSTLNVRSWTGGH</sequence>
<keyword evidence="2" id="KW-1185">Reference proteome</keyword>
<name>A0ACB9S2G7_9MYRT</name>
<evidence type="ECO:0000313" key="1">
    <source>
        <dbReference type="EMBL" id="KAI4385130.1"/>
    </source>
</evidence>
<accession>A0ACB9S2G7</accession>
<reference evidence="2" key="1">
    <citation type="journal article" date="2023" name="Front. Plant Sci.">
        <title>Chromosomal-level genome assembly of Melastoma candidum provides insights into trichome evolution.</title>
        <authorList>
            <person name="Zhong Y."/>
            <person name="Wu W."/>
            <person name="Sun C."/>
            <person name="Zou P."/>
            <person name="Liu Y."/>
            <person name="Dai S."/>
            <person name="Zhou R."/>
        </authorList>
    </citation>
    <scope>NUCLEOTIDE SEQUENCE [LARGE SCALE GENOMIC DNA]</scope>
</reference>